<evidence type="ECO:0000256" key="1">
    <source>
        <dbReference type="SAM" id="MobiDB-lite"/>
    </source>
</evidence>
<evidence type="ECO:0000313" key="3">
    <source>
        <dbReference type="EMBL" id="KAF4147214.1"/>
    </source>
</evidence>
<gene>
    <name evidence="2" type="ORF">GN244_ATG15838</name>
    <name evidence="3" type="ORF">GN958_ATG03624</name>
</gene>
<dbReference type="AlphaFoldDB" id="A0A833W7Z4"/>
<name>A0A833W7Z4_PHYIN</name>
<evidence type="ECO:0000313" key="4">
    <source>
        <dbReference type="Proteomes" id="UP000602510"/>
    </source>
</evidence>
<sequence length="351" mass="39050">MLSNTLAPPNKHLLSENVIASVVQRSRAHHVHTARSRGSILGQHQGKTAQGPSPASTSTSASIAVDFDLVPSPQQDAETLPYANQLRAIIGEYDRERRRQAQMRYRAKQRKLAVGNDELQQEIEKLSRIHGVLTHGVTSRDTVWCVAVEYFRVFRCGLPASREACLIAMEFLKATMAQDLDAGTVRGVKALTRSWILYTMHFQDVRLRLGRLVQASENLLAATTTTSITITRNSLTNLFPHLARQNLGRDQESKLSRVAAKLVDKRLVMHGSVHFKWDSTSSRGLSRITQADMVSPLLKLLGNLEDDSLLFQQARINPEGNLIVDEYLNTAPGYAKVVGCKRPTISNTYSL</sequence>
<reference evidence="2" key="1">
    <citation type="submission" date="2020-04" db="EMBL/GenBank/DDBJ databases">
        <title>Hybrid Assembly of Korean Phytophthora infestans isolates.</title>
        <authorList>
            <person name="Prokchorchik M."/>
            <person name="Lee Y."/>
            <person name="Seo J."/>
            <person name="Cho J.-H."/>
            <person name="Park Y.-E."/>
            <person name="Jang D.-C."/>
            <person name="Im J.-S."/>
            <person name="Choi J.-G."/>
            <person name="Park H.-J."/>
            <person name="Lee G.-B."/>
            <person name="Lee Y.-G."/>
            <person name="Hong S.-Y."/>
            <person name="Cho K."/>
            <person name="Sohn K.H."/>
        </authorList>
    </citation>
    <scope>NUCLEOTIDE SEQUENCE</scope>
    <source>
        <strain evidence="2">KR_1_A1</strain>
        <strain evidence="3">KR_2_A2</strain>
    </source>
</reference>
<feature type="compositionally biased region" description="Basic residues" evidence="1">
    <location>
        <begin position="26"/>
        <end position="35"/>
    </location>
</feature>
<dbReference type="EMBL" id="WSZM01000502">
    <property type="protein sequence ID" value="KAF4032257.1"/>
    <property type="molecule type" value="Genomic_DNA"/>
</dbReference>
<comment type="caution">
    <text evidence="2">The sequence shown here is derived from an EMBL/GenBank/DDBJ whole genome shotgun (WGS) entry which is preliminary data.</text>
</comment>
<evidence type="ECO:0000313" key="2">
    <source>
        <dbReference type="EMBL" id="KAF4032257.1"/>
    </source>
</evidence>
<dbReference type="EMBL" id="JAACNO010000507">
    <property type="protein sequence ID" value="KAF4147214.1"/>
    <property type="molecule type" value="Genomic_DNA"/>
</dbReference>
<proteinExistence type="predicted"/>
<dbReference type="Proteomes" id="UP000704712">
    <property type="component" value="Unassembled WGS sequence"/>
</dbReference>
<protein>
    <submittedName>
        <fullName evidence="2">Uncharacterized protein</fullName>
    </submittedName>
</protein>
<keyword evidence="4" id="KW-1185">Reference proteome</keyword>
<accession>A0A833W7Z4</accession>
<feature type="region of interest" description="Disordered" evidence="1">
    <location>
        <begin position="25"/>
        <end position="60"/>
    </location>
</feature>
<dbReference type="Proteomes" id="UP000602510">
    <property type="component" value="Unassembled WGS sequence"/>
</dbReference>
<organism evidence="2 4">
    <name type="scientific">Phytophthora infestans</name>
    <name type="common">Potato late blight agent</name>
    <name type="synonym">Botrytis infestans</name>
    <dbReference type="NCBI Taxonomy" id="4787"/>
    <lineage>
        <taxon>Eukaryota</taxon>
        <taxon>Sar</taxon>
        <taxon>Stramenopiles</taxon>
        <taxon>Oomycota</taxon>
        <taxon>Peronosporomycetes</taxon>
        <taxon>Peronosporales</taxon>
        <taxon>Peronosporaceae</taxon>
        <taxon>Phytophthora</taxon>
    </lineage>
</organism>